<dbReference type="PANTHER" id="PTHR43520">
    <property type="entry name" value="ATP7, ISOFORM B"/>
    <property type="match status" value="1"/>
</dbReference>
<keyword evidence="3" id="KW-1185">Reference proteome</keyword>
<dbReference type="NCBIfam" id="TIGR01494">
    <property type="entry name" value="ATPase_P-type"/>
    <property type="match status" value="1"/>
</dbReference>
<reference evidence="3" key="1">
    <citation type="submission" date="2012-02" db="EMBL/GenBank/DDBJ databases">
        <title>Complete sequence of chromosome of Methanomethylovorans hollandica DSM 15978.</title>
        <authorList>
            <person name="Lucas S."/>
            <person name="Copeland A."/>
            <person name="Lapidus A."/>
            <person name="Glavina del Rio T."/>
            <person name="Dalin E."/>
            <person name="Tice H."/>
            <person name="Bruce D."/>
            <person name="Goodwin L."/>
            <person name="Pitluck S."/>
            <person name="Peters L."/>
            <person name="Mikhailova N."/>
            <person name="Held B."/>
            <person name="Kyrpides N."/>
            <person name="Mavromatis K."/>
            <person name="Ivanova N."/>
            <person name="Brettin T."/>
            <person name="Detter J.C."/>
            <person name="Han C."/>
            <person name="Larimer F."/>
            <person name="Land M."/>
            <person name="Hauser L."/>
            <person name="Markowitz V."/>
            <person name="Cheng J.-F."/>
            <person name="Hugenholtz P."/>
            <person name="Woyke T."/>
            <person name="Wu D."/>
            <person name="Spring S."/>
            <person name="Schroeder M."/>
            <person name="Brambilla E."/>
            <person name="Klenk H.-P."/>
            <person name="Eisen J.A."/>
        </authorList>
    </citation>
    <scope>NUCLEOTIDE SEQUENCE [LARGE SCALE GENOMIC DNA]</scope>
    <source>
        <strain evidence="3">DSM 15978 / NBRC 107637 / DMS1</strain>
    </source>
</reference>
<sequence>MQKKMAAVFDCAGTLLRMYRVAKEIATGNILEGIESIMLVAEQPGRALVVMHAEPSLIEKTDPTKELKSFIADNGLKIDISCSSGPVSIKEAASIINEQKIVVGDVIEVLTWAHRSCPEVYYIAAGLIVDREAYSIPYVLSTAGKLYSNAPKTIELLHSRGIDTYIASGDTMRSLRGVAEKLCIPLENVFCLATTDDKANIVLDLKKKYETVLMIGDGMNDIRALKVADLGVVTVQQGDKRPQRLLEAADLVINNIIEVIDIVDSLVLQNKDEKRE</sequence>
<dbReference type="GO" id="GO:0016887">
    <property type="term" value="F:ATP hydrolysis activity"/>
    <property type="evidence" value="ECO:0007669"/>
    <property type="project" value="InterPro"/>
</dbReference>
<dbReference type="GO" id="GO:0005507">
    <property type="term" value="F:copper ion binding"/>
    <property type="evidence" value="ECO:0007669"/>
    <property type="project" value="TreeGrafter"/>
</dbReference>
<dbReference type="GO" id="GO:0055070">
    <property type="term" value="P:copper ion homeostasis"/>
    <property type="evidence" value="ECO:0007669"/>
    <property type="project" value="TreeGrafter"/>
</dbReference>
<organism evidence="2 3">
    <name type="scientific">Methanomethylovorans hollandica (strain DSM 15978 / NBRC 107637 / DMS1)</name>
    <dbReference type="NCBI Taxonomy" id="867904"/>
    <lineage>
        <taxon>Archaea</taxon>
        <taxon>Methanobacteriati</taxon>
        <taxon>Methanobacteriota</taxon>
        <taxon>Stenosarchaea group</taxon>
        <taxon>Methanomicrobia</taxon>
        <taxon>Methanosarcinales</taxon>
        <taxon>Methanosarcinaceae</taxon>
        <taxon>Methanomethylovorans</taxon>
    </lineage>
</organism>
<dbReference type="OrthoDB" id="146001at2157"/>
<gene>
    <name evidence="2" type="ordered locus">Metho_0165</name>
</gene>
<keyword evidence="1" id="KW-1278">Translocase</keyword>
<name>L0KSQ5_METHD</name>
<protein>
    <submittedName>
        <fullName evidence="2">P-type ATPase, translocating</fullName>
    </submittedName>
</protein>
<dbReference type="GeneID" id="14408026"/>
<dbReference type="GO" id="GO:0005524">
    <property type="term" value="F:ATP binding"/>
    <property type="evidence" value="ECO:0007669"/>
    <property type="project" value="InterPro"/>
</dbReference>
<evidence type="ECO:0000313" key="2">
    <source>
        <dbReference type="EMBL" id="AGB48452.1"/>
    </source>
</evidence>
<dbReference type="Proteomes" id="UP000010866">
    <property type="component" value="Chromosome"/>
</dbReference>
<dbReference type="SUPFAM" id="SSF56784">
    <property type="entry name" value="HAD-like"/>
    <property type="match status" value="1"/>
</dbReference>
<dbReference type="HOGENOM" id="CLU_1052165_0_0_2"/>
<evidence type="ECO:0000256" key="1">
    <source>
        <dbReference type="ARBA" id="ARBA00022967"/>
    </source>
</evidence>
<proteinExistence type="predicted"/>
<dbReference type="KEGG" id="mhz:Metho_0165"/>
<dbReference type="InterPro" id="IPR023214">
    <property type="entry name" value="HAD_sf"/>
</dbReference>
<dbReference type="Pfam" id="PF00702">
    <property type="entry name" value="Hydrolase"/>
    <property type="match status" value="1"/>
</dbReference>
<dbReference type="RefSeq" id="WP_015323621.1">
    <property type="nucleotide sequence ID" value="NC_019977.1"/>
</dbReference>
<dbReference type="AlphaFoldDB" id="L0KSQ5"/>
<dbReference type="Gene3D" id="3.40.50.1000">
    <property type="entry name" value="HAD superfamily/HAD-like"/>
    <property type="match status" value="1"/>
</dbReference>
<accession>L0KSQ5</accession>
<dbReference type="EMBL" id="CP003362">
    <property type="protein sequence ID" value="AGB48452.1"/>
    <property type="molecule type" value="Genomic_DNA"/>
</dbReference>
<dbReference type="PANTHER" id="PTHR43520:SF8">
    <property type="entry name" value="P-TYPE CU(+) TRANSPORTER"/>
    <property type="match status" value="1"/>
</dbReference>
<evidence type="ECO:0000313" key="3">
    <source>
        <dbReference type="Proteomes" id="UP000010866"/>
    </source>
</evidence>
<dbReference type="STRING" id="867904.Metho_0165"/>
<dbReference type="InterPro" id="IPR036412">
    <property type="entry name" value="HAD-like_sf"/>
</dbReference>
<dbReference type="InterPro" id="IPR001757">
    <property type="entry name" value="P_typ_ATPase"/>
</dbReference>
<dbReference type="GO" id="GO:0043682">
    <property type="term" value="F:P-type divalent copper transporter activity"/>
    <property type="evidence" value="ECO:0007669"/>
    <property type="project" value="TreeGrafter"/>
</dbReference>
<dbReference type="GO" id="GO:0016020">
    <property type="term" value="C:membrane"/>
    <property type="evidence" value="ECO:0007669"/>
    <property type="project" value="InterPro"/>
</dbReference>